<evidence type="ECO:0000313" key="3">
    <source>
        <dbReference type="EMBL" id="GMA86035.1"/>
    </source>
</evidence>
<feature type="transmembrane region" description="Helical" evidence="2">
    <location>
        <begin position="47"/>
        <end position="65"/>
    </location>
</feature>
<sequence length="138" mass="14612">MDGPGAERRERTVARTGAAVPAPWQAERFRTTRWHATVTTFGPRTKAALTVPTFVPALLFAGILTGPPDPFWAIGVLGVAGCGSAAAWWARQVWQPGSVARGAAPPSEPRPEPDLEAEATRRPAHGSLGGDVAPPTRW</sequence>
<feature type="transmembrane region" description="Helical" evidence="2">
    <location>
        <begin position="71"/>
        <end position="90"/>
    </location>
</feature>
<keyword evidence="4" id="KW-1185">Reference proteome</keyword>
<evidence type="ECO:0000256" key="1">
    <source>
        <dbReference type="SAM" id="MobiDB-lite"/>
    </source>
</evidence>
<dbReference type="EMBL" id="BSUZ01000001">
    <property type="protein sequence ID" value="GMA86035.1"/>
    <property type="molecule type" value="Genomic_DNA"/>
</dbReference>
<evidence type="ECO:0000313" key="4">
    <source>
        <dbReference type="Proteomes" id="UP001157017"/>
    </source>
</evidence>
<comment type="caution">
    <text evidence="3">The sequence shown here is derived from an EMBL/GenBank/DDBJ whole genome shotgun (WGS) entry which is preliminary data.</text>
</comment>
<proteinExistence type="predicted"/>
<organism evidence="3 4">
    <name type="scientific">Angustibacter aerolatus</name>
    <dbReference type="NCBI Taxonomy" id="1162965"/>
    <lineage>
        <taxon>Bacteria</taxon>
        <taxon>Bacillati</taxon>
        <taxon>Actinomycetota</taxon>
        <taxon>Actinomycetes</taxon>
        <taxon>Kineosporiales</taxon>
        <taxon>Kineosporiaceae</taxon>
    </lineage>
</organism>
<protein>
    <submittedName>
        <fullName evidence="3">Uncharacterized protein</fullName>
    </submittedName>
</protein>
<reference evidence="4" key="1">
    <citation type="journal article" date="2019" name="Int. J. Syst. Evol. Microbiol.">
        <title>The Global Catalogue of Microorganisms (GCM) 10K type strain sequencing project: providing services to taxonomists for standard genome sequencing and annotation.</title>
        <authorList>
            <consortium name="The Broad Institute Genomics Platform"/>
            <consortium name="The Broad Institute Genome Sequencing Center for Infectious Disease"/>
            <person name="Wu L."/>
            <person name="Ma J."/>
        </authorList>
    </citation>
    <scope>NUCLEOTIDE SEQUENCE [LARGE SCALE GENOMIC DNA]</scope>
    <source>
        <strain evidence="4">NBRC 108730</strain>
    </source>
</reference>
<name>A0ABQ6JGQ8_9ACTN</name>
<keyword evidence="2" id="KW-1133">Transmembrane helix</keyword>
<gene>
    <name evidence="3" type="ORF">GCM10025868_12850</name>
</gene>
<keyword evidence="2" id="KW-0472">Membrane</keyword>
<feature type="region of interest" description="Disordered" evidence="1">
    <location>
        <begin position="98"/>
        <end position="138"/>
    </location>
</feature>
<feature type="compositionally biased region" description="Basic and acidic residues" evidence="1">
    <location>
        <begin position="109"/>
        <end position="121"/>
    </location>
</feature>
<accession>A0ABQ6JGQ8</accession>
<evidence type="ECO:0000256" key="2">
    <source>
        <dbReference type="SAM" id="Phobius"/>
    </source>
</evidence>
<dbReference type="Proteomes" id="UP001157017">
    <property type="component" value="Unassembled WGS sequence"/>
</dbReference>
<keyword evidence="2" id="KW-0812">Transmembrane</keyword>